<proteinExistence type="predicted"/>
<reference evidence="1" key="1">
    <citation type="submission" date="2014-11" db="EMBL/GenBank/DDBJ databases">
        <authorList>
            <person name="Amaro Gonzalez C."/>
        </authorList>
    </citation>
    <scope>NUCLEOTIDE SEQUENCE</scope>
</reference>
<dbReference type="Gene3D" id="3.30.420.10">
    <property type="entry name" value="Ribonuclease H-like superfamily/Ribonuclease H"/>
    <property type="match status" value="1"/>
</dbReference>
<dbReference type="EMBL" id="GBXM01006995">
    <property type="protein sequence ID" value="JAI01583.1"/>
    <property type="molecule type" value="Transcribed_RNA"/>
</dbReference>
<dbReference type="GO" id="GO:0003676">
    <property type="term" value="F:nucleic acid binding"/>
    <property type="evidence" value="ECO:0007669"/>
    <property type="project" value="InterPro"/>
</dbReference>
<organism evidence="1">
    <name type="scientific">Anguilla anguilla</name>
    <name type="common">European freshwater eel</name>
    <name type="synonym">Muraena anguilla</name>
    <dbReference type="NCBI Taxonomy" id="7936"/>
    <lineage>
        <taxon>Eukaryota</taxon>
        <taxon>Metazoa</taxon>
        <taxon>Chordata</taxon>
        <taxon>Craniata</taxon>
        <taxon>Vertebrata</taxon>
        <taxon>Euteleostomi</taxon>
        <taxon>Actinopterygii</taxon>
        <taxon>Neopterygii</taxon>
        <taxon>Teleostei</taxon>
        <taxon>Anguilliformes</taxon>
        <taxon>Anguillidae</taxon>
        <taxon>Anguilla</taxon>
    </lineage>
</organism>
<dbReference type="AlphaFoldDB" id="A0A0E9XFQ8"/>
<accession>A0A0E9XFQ8</accession>
<evidence type="ECO:0000313" key="1">
    <source>
        <dbReference type="EMBL" id="JAI01583.1"/>
    </source>
</evidence>
<protein>
    <submittedName>
        <fullName evidence="1">Uncharacterized protein</fullName>
    </submittedName>
</protein>
<dbReference type="InterPro" id="IPR036397">
    <property type="entry name" value="RNaseH_sf"/>
</dbReference>
<sequence>MREYLLEEWCSVPPAEFQRLVESMPRCTEAVLVARGGPTAYSDTLY</sequence>
<reference evidence="1" key="2">
    <citation type="journal article" date="2015" name="Fish Shellfish Immunol.">
        <title>Early steps in the European eel (Anguilla anguilla)-Vibrio vulnificus interaction in the gills: Role of the RtxA13 toxin.</title>
        <authorList>
            <person name="Callol A."/>
            <person name="Pajuelo D."/>
            <person name="Ebbesson L."/>
            <person name="Teles M."/>
            <person name="MacKenzie S."/>
            <person name="Amaro C."/>
        </authorList>
    </citation>
    <scope>NUCLEOTIDE SEQUENCE</scope>
</reference>
<name>A0A0E9XFQ8_ANGAN</name>